<protein>
    <recommendedName>
        <fullName evidence="1">Peptidase S74 domain-containing protein</fullName>
    </recommendedName>
</protein>
<evidence type="ECO:0000313" key="2">
    <source>
        <dbReference type="EMBL" id="POZ24242.1"/>
    </source>
</evidence>
<reference evidence="2 3" key="1">
    <citation type="submission" date="2018-02" db="EMBL/GenBank/DDBJ databases">
        <title>Lelliotia aquatilis sp. nov., isolated from drinking water.</title>
        <authorList>
            <person name="Kaempfer P."/>
            <person name="Glaeser S."/>
            <person name="Exner M."/>
            <person name="Doijad S."/>
            <person name="Chakraborty T."/>
        </authorList>
    </citation>
    <scope>NUCLEOTIDE SEQUENCE [LARGE SCALE GENOMIC DNA]</scope>
    <source>
        <strain evidence="2 3">6331-17</strain>
    </source>
</reference>
<gene>
    <name evidence="2" type="ORF">C3712_08545</name>
</gene>
<comment type="caution">
    <text evidence="2">The sequence shown here is derived from an EMBL/GenBank/DDBJ whole genome shotgun (WGS) entry which is preliminary data.</text>
</comment>
<keyword evidence="3" id="KW-1185">Reference proteome</keyword>
<dbReference type="InterPro" id="IPR030392">
    <property type="entry name" value="S74_ICA"/>
</dbReference>
<dbReference type="RefSeq" id="WP_103948497.1">
    <property type="nucleotide sequence ID" value="NZ_PQVT01000004.1"/>
</dbReference>
<feature type="domain" description="Peptidase S74" evidence="1">
    <location>
        <begin position="119"/>
        <end position="220"/>
    </location>
</feature>
<dbReference type="PROSITE" id="PS51688">
    <property type="entry name" value="ICA"/>
    <property type="match status" value="1"/>
</dbReference>
<dbReference type="EMBL" id="PQVW01000004">
    <property type="protein sequence ID" value="POZ24242.1"/>
    <property type="molecule type" value="Genomic_DNA"/>
</dbReference>
<name>A0ABX5A3F8_9ENTR</name>
<dbReference type="Proteomes" id="UP000237025">
    <property type="component" value="Unassembled WGS sequence"/>
</dbReference>
<evidence type="ECO:0000259" key="1">
    <source>
        <dbReference type="PROSITE" id="PS51688"/>
    </source>
</evidence>
<sequence>MGKGDFTFYAGKYTFIGDSFEFRNPITCQNSITASGSINAGGSLRAVTSSNVWASSDTQNAHVWFYGAGGNESRGVIYAPKDGTIRLRPDSNDNGGANGYSFSFESSGRFTCISVNQTSDERVKFDKELVSNALEKICSLSGYTFGIQLTESETVRSAGIIAQELEQVLPVAVSSGGTGTTPAGEEINDLKTVDYSAMSALYVEAIKELAERVRSLERELHELCSPSAT</sequence>
<evidence type="ECO:0000313" key="3">
    <source>
        <dbReference type="Proteomes" id="UP000237025"/>
    </source>
</evidence>
<accession>A0ABX5A3F8</accession>
<dbReference type="Pfam" id="PF13884">
    <property type="entry name" value="Peptidase_S74"/>
    <property type="match status" value="1"/>
</dbReference>
<proteinExistence type="predicted"/>
<organism evidence="2 3">
    <name type="scientific">Lelliottia aquatilis</name>
    <dbReference type="NCBI Taxonomy" id="2080838"/>
    <lineage>
        <taxon>Bacteria</taxon>
        <taxon>Pseudomonadati</taxon>
        <taxon>Pseudomonadota</taxon>
        <taxon>Gammaproteobacteria</taxon>
        <taxon>Enterobacterales</taxon>
        <taxon>Enterobacteriaceae</taxon>
        <taxon>Lelliottia</taxon>
    </lineage>
</organism>